<sequence>MGFRFPAIIRMASFNANRTVSLLKLNKYSLVLATVTANLNNRHFLLPYYKYGENVREADFNPNWTCHCCRDICNCNSCRRKNGWMLTGNIYNKVAKLGFKFVPPYLIKTCHSEESTEGSGAENIVAQEIPETTPDTIQKGPIRMRRALRS</sequence>
<evidence type="ECO:0000256" key="2">
    <source>
        <dbReference type="ARBA" id="ARBA00004496"/>
    </source>
</evidence>
<accession>A0A2Z6MJM2</accession>
<name>A0A2Z6MJM2_TRISU</name>
<comment type="subcellular location">
    <subcellularLocation>
        <location evidence="2">Cytoplasm</location>
    </subcellularLocation>
    <subcellularLocation>
        <location evidence="1">Nucleus</location>
    </subcellularLocation>
</comment>
<evidence type="ECO:0000256" key="3">
    <source>
        <dbReference type="ARBA" id="ARBA00022490"/>
    </source>
</evidence>
<dbReference type="Proteomes" id="UP000242715">
    <property type="component" value="Unassembled WGS sequence"/>
</dbReference>
<dbReference type="OrthoDB" id="298344at2759"/>
<dbReference type="GO" id="GO:0006355">
    <property type="term" value="P:regulation of DNA-templated transcription"/>
    <property type="evidence" value="ECO:0007669"/>
    <property type="project" value="InterPro"/>
</dbReference>
<dbReference type="Pfam" id="PF10497">
    <property type="entry name" value="zf-4CXXC_R1"/>
    <property type="match status" value="1"/>
</dbReference>
<dbReference type="GO" id="GO:0005737">
    <property type="term" value="C:cytoplasm"/>
    <property type="evidence" value="ECO:0007669"/>
    <property type="project" value="UniProtKB-SubCell"/>
</dbReference>
<evidence type="ECO:0000313" key="11">
    <source>
        <dbReference type="EMBL" id="GAU31841.1"/>
    </source>
</evidence>
<dbReference type="InterPro" id="IPR018866">
    <property type="entry name" value="Znf-4CXXC_R1"/>
</dbReference>
<reference evidence="12" key="1">
    <citation type="journal article" date="2017" name="Front. Plant Sci.">
        <title>Climate Clever Clovers: New Paradigm to Reduce the Environmental Footprint of Ruminants by Breeding Low Methanogenic Forages Utilizing Haplotype Variation.</title>
        <authorList>
            <person name="Kaur P."/>
            <person name="Appels R."/>
            <person name="Bayer P.E."/>
            <person name="Keeble-Gagnere G."/>
            <person name="Wang J."/>
            <person name="Hirakawa H."/>
            <person name="Shirasawa K."/>
            <person name="Vercoe P."/>
            <person name="Stefanova K."/>
            <person name="Durmic Z."/>
            <person name="Nichols P."/>
            <person name="Revell C."/>
            <person name="Isobe S.N."/>
            <person name="Edwards D."/>
            <person name="Erskine W."/>
        </authorList>
    </citation>
    <scope>NUCLEOTIDE SEQUENCE [LARGE SCALE GENOMIC DNA]</scope>
    <source>
        <strain evidence="12">cv. Daliak</strain>
    </source>
</reference>
<protein>
    <recommendedName>
        <fullName evidence="10">Zinc-finger domain-containing protein</fullName>
    </recommendedName>
</protein>
<evidence type="ECO:0000259" key="10">
    <source>
        <dbReference type="Pfam" id="PF10497"/>
    </source>
</evidence>
<gene>
    <name evidence="11" type="ORF">TSUD_58430</name>
</gene>
<evidence type="ECO:0000256" key="9">
    <source>
        <dbReference type="ARBA" id="ARBA00023242"/>
    </source>
</evidence>
<dbReference type="EMBL" id="DF973469">
    <property type="protein sequence ID" value="GAU31841.1"/>
    <property type="molecule type" value="Genomic_DNA"/>
</dbReference>
<evidence type="ECO:0000256" key="6">
    <source>
        <dbReference type="ARBA" id="ARBA00022843"/>
    </source>
</evidence>
<keyword evidence="6" id="KW-0832">Ubl conjugation</keyword>
<evidence type="ECO:0000256" key="1">
    <source>
        <dbReference type="ARBA" id="ARBA00004123"/>
    </source>
</evidence>
<keyword evidence="12" id="KW-1185">Reference proteome</keyword>
<evidence type="ECO:0000256" key="8">
    <source>
        <dbReference type="ARBA" id="ARBA00023163"/>
    </source>
</evidence>
<dbReference type="InterPro" id="IPR040221">
    <property type="entry name" value="CDCA7/CDA7L"/>
</dbReference>
<keyword evidence="8" id="KW-0804">Transcription</keyword>
<feature type="domain" description="Zinc-finger" evidence="10">
    <location>
        <begin position="49"/>
        <end position="106"/>
    </location>
</feature>
<keyword evidence="9" id="KW-0539">Nucleus</keyword>
<keyword evidence="4" id="KW-1017">Isopeptide bond</keyword>
<keyword evidence="7" id="KW-0805">Transcription regulation</keyword>
<proteinExistence type="predicted"/>
<dbReference type="GO" id="GO:0005634">
    <property type="term" value="C:nucleus"/>
    <property type="evidence" value="ECO:0007669"/>
    <property type="project" value="UniProtKB-SubCell"/>
</dbReference>
<evidence type="ECO:0000256" key="7">
    <source>
        <dbReference type="ARBA" id="ARBA00023015"/>
    </source>
</evidence>
<dbReference type="PANTHER" id="PTHR31169">
    <property type="entry name" value="OS05G0300700 PROTEIN"/>
    <property type="match status" value="1"/>
</dbReference>
<organism evidence="11 12">
    <name type="scientific">Trifolium subterraneum</name>
    <name type="common">Subterranean clover</name>
    <dbReference type="NCBI Taxonomy" id="3900"/>
    <lineage>
        <taxon>Eukaryota</taxon>
        <taxon>Viridiplantae</taxon>
        <taxon>Streptophyta</taxon>
        <taxon>Embryophyta</taxon>
        <taxon>Tracheophyta</taxon>
        <taxon>Spermatophyta</taxon>
        <taxon>Magnoliopsida</taxon>
        <taxon>eudicotyledons</taxon>
        <taxon>Gunneridae</taxon>
        <taxon>Pentapetalae</taxon>
        <taxon>rosids</taxon>
        <taxon>fabids</taxon>
        <taxon>Fabales</taxon>
        <taxon>Fabaceae</taxon>
        <taxon>Papilionoideae</taxon>
        <taxon>50 kb inversion clade</taxon>
        <taxon>NPAAA clade</taxon>
        <taxon>Hologalegina</taxon>
        <taxon>IRL clade</taxon>
        <taxon>Trifolieae</taxon>
        <taxon>Trifolium</taxon>
    </lineage>
</organism>
<evidence type="ECO:0000256" key="5">
    <source>
        <dbReference type="ARBA" id="ARBA00022553"/>
    </source>
</evidence>
<keyword evidence="3" id="KW-0963">Cytoplasm</keyword>
<evidence type="ECO:0000256" key="4">
    <source>
        <dbReference type="ARBA" id="ARBA00022499"/>
    </source>
</evidence>
<dbReference type="AlphaFoldDB" id="A0A2Z6MJM2"/>
<keyword evidence="5" id="KW-0597">Phosphoprotein</keyword>
<dbReference type="PANTHER" id="PTHR31169:SF33">
    <property type="entry name" value="CELL DIVISION CYCLE-ASSOCIATED 7-LIKE PROTEIN"/>
    <property type="match status" value="1"/>
</dbReference>
<evidence type="ECO:0000313" key="12">
    <source>
        <dbReference type="Proteomes" id="UP000242715"/>
    </source>
</evidence>